<dbReference type="SUPFAM" id="SSF48452">
    <property type="entry name" value="TPR-like"/>
    <property type="match status" value="1"/>
</dbReference>
<evidence type="ECO:0000313" key="11">
    <source>
        <dbReference type="Proteomes" id="UP000248806"/>
    </source>
</evidence>
<keyword evidence="10" id="KW-0645">Protease</keyword>
<dbReference type="OrthoDB" id="9813074at2"/>
<evidence type="ECO:0000256" key="7">
    <source>
        <dbReference type="SAM" id="MobiDB-lite"/>
    </source>
</evidence>
<feature type="domain" description="Peptidase S54 rhomboid" evidence="9">
    <location>
        <begin position="254"/>
        <end position="399"/>
    </location>
</feature>
<feature type="compositionally biased region" description="Low complexity" evidence="7">
    <location>
        <begin position="164"/>
        <end position="174"/>
    </location>
</feature>
<evidence type="ECO:0000256" key="3">
    <source>
        <dbReference type="ARBA" id="ARBA00022692"/>
    </source>
</evidence>
<dbReference type="SUPFAM" id="SSF144091">
    <property type="entry name" value="Rhomboid-like"/>
    <property type="match status" value="1"/>
</dbReference>
<dbReference type="Gene3D" id="1.25.40.10">
    <property type="entry name" value="Tetratricopeptide repeat domain"/>
    <property type="match status" value="1"/>
</dbReference>
<feature type="transmembrane region" description="Helical" evidence="8">
    <location>
        <begin position="204"/>
        <end position="233"/>
    </location>
</feature>
<name>A0A326UDT4_THEHA</name>
<keyword evidence="4" id="KW-0378">Hydrolase</keyword>
<comment type="subcellular location">
    <subcellularLocation>
        <location evidence="1">Membrane</location>
        <topology evidence="1">Multi-pass membrane protein</topology>
    </subcellularLocation>
</comment>
<dbReference type="GO" id="GO:0004252">
    <property type="term" value="F:serine-type endopeptidase activity"/>
    <property type="evidence" value="ECO:0007669"/>
    <property type="project" value="InterPro"/>
</dbReference>
<dbReference type="AlphaFoldDB" id="A0A326UDT4"/>
<dbReference type="InterPro" id="IPR035952">
    <property type="entry name" value="Rhomboid-like_sf"/>
</dbReference>
<dbReference type="RefSeq" id="WP_111318960.1">
    <property type="nucleotide sequence ID" value="NZ_BIFX01000001.1"/>
</dbReference>
<feature type="transmembrane region" description="Helical" evidence="8">
    <location>
        <begin position="356"/>
        <end position="373"/>
    </location>
</feature>
<sequence length="408" mass="44890">MEAQTNIQLYMEQGRQALAQGQGREAALAYAHAAQAEPENPMVHLGLAEANLALRSYDIVRMACRRVQELQPQGGLEATLAQALLDLLDRRYERALSNVDKVLSEDPGIAYAHALRSYLLRIQGQDYDANLARARAARLSFGGRFEDCFPPMTKPSPAPIERSTTYTGGYQGTTEPSRKPQQESIPAWTRPNQMQRQMLRTNFLLRYIPVVTYTIIGINVLIYLLISILMIVAPDLASLIYGYGVLAPTSLQDGEIWRLITSMFLHAPPPSGILHIGLNMLSLLFMGRDVEILFGKWRFLLIYFLAGLGGGLLFILMPGDANVVVLGASGAIFGVFGALGAFLLTNRRAMGELGRAAFSNWIFWLGLNLLFGFMPGSNIAVMAHIGGLIVGFVLALILLPGVQRSRRI</sequence>
<evidence type="ECO:0000259" key="9">
    <source>
        <dbReference type="Pfam" id="PF01694"/>
    </source>
</evidence>
<evidence type="ECO:0000256" key="1">
    <source>
        <dbReference type="ARBA" id="ARBA00004141"/>
    </source>
</evidence>
<feature type="transmembrane region" description="Helical" evidence="8">
    <location>
        <begin position="379"/>
        <end position="399"/>
    </location>
</feature>
<dbReference type="InterPro" id="IPR022764">
    <property type="entry name" value="Peptidase_S54_rhomboid_dom"/>
</dbReference>
<feature type="region of interest" description="Disordered" evidence="7">
    <location>
        <begin position="152"/>
        <end position="184"/>
    </location>
</feature>
<dbReference type="Gene3D" id="1.20.1540.10">
    <property type="entry name" value="Rhomboid-like"/>
    <property type="match status" value="1"/>
</dbReference>
<evidence type="ECO:0000256" key="5">
    <source>
        <dbReference type="ARBA" id="ARBA00022989"/>
    </source>
</evidence>
<evidence type="ECO:0000256" key="4">
    <source>
        <dbReference type="ARBA" id="ARBA00022801"/>
    </source>
</evidence>
<dbReference type="InterPro" id="IPR050925">
    <property type="entry name" value="Rhomboid_protease_S54"/>
</dbReference>
<accession>A0A326UDT4</accession>
<evidence type="ECO:0000256" key="6">
    <source>
        <dbReference type="ARBA" id="ARBA00023136"/>
    </source>
</evidence>
<reference evidence="10 11" key="1">
    <citation type="submission" date="2018-06" db="EMBL/GenBank/DDBJ databases">
        <title>Genomic Encyclopedia of Archaeal and Bacterial Type Strains, Phase II (KMG-II): from individual species to whole genera.</title>
        <authorList>
            <person name="Goeker M."/>
        </authorList>
    </citation>
    <scope>NUCLEOTIDE SEQUENCE [LARGE SCALE GENOMIC DNA]</scope>
    <source>
        <strain evidence="10 11">ATCC BAA-1881</strain>
    </source>
</reference>
<dbReference type="GO" id="GO:0006508">
    <property type="term" value="P:proteolysis"/>
    <property type="evidence" value="ECO:0007669"/>
    <property type="project" value="UniProtKB-KW"/>
</dbReference>
<feature type="transmembrane region" description="Helical" evidence="8">
    <location>
        <begin position="323"/>
        <end position="344"/>
    </location>
</feature>
<dbReference type="Proteomes" id="UP000248806">
    <property type="component" value="Unassembled WGS sequence"/>
</dbReference>
<evidence type="ECO:0000313" key="10">
    <source>
        <dbReference type="EMBL" id="PZW36587.1"/>
    </source>
</evidence>
<dbReference type="PANTHER" id="PTHR43731:SF14">
    <property type="entry name" value="PRESENILIN-ASSOCIATED RHOMBOID-LIKE PROTEIN, MITOCHONDRIAL"/>
    <property type="match status" value="1"/>
</dbReference>
<comment type="caution">
    <text evidence="10">The sequence shown here is derived from an EMBL/GenBank/DDBJ whole genome shotgun (WGS) entry which is preliminary data.</text>
</comment>
<dbReference type="EMBL" id="QKUF01000001">
    <property type="protein sequence ID" value="PZW36587.1"/>
    <property type="molecule type" value="Genomic_DNA"/>
</dbReference>
<protein>
    <submittedName>
        <fullName evidence="10">Membrane associated rhomboid family serine protease</fullName>
    </submittedName>
</protein>
<dbReference type="InterPro" id="IPR011990">
    <property type="entry name" value="TPR-like_helical_dom_sf"/>
</dbReference>
<evidence type="ECO:0000256" key="2">
    <source>
        <dbReference type="ARBA" id="ARBA00009045"/>
    </source>
</evidence>
<proteinExistence type="inferred from homology"/>
<feature type="transmembrane region" description="Helical" evidence="8">
    <location>
        <begin position="299"/>
        <end position="317"/>
    </location>
</feature>
<evidence type="ECO:0000256" key="8">
    <source>
        <dbReference type="SAM" id="Phobius"/>
    </source>
</evidence>
<organism evidence="10 11">
    <name type="scientific">Thermosporothrix hazakensis</name>
    <dbReference type="NCBI Taxonomy" id="644383"/>
    <lineage>
        <taxon>Bacteria</taxon>
        <taxon>Bacillati</taxon>
        <taxon>Chloroflexota</taxon>
        <taxon>Ktedonobacteria</taxon>
        <taxon>Ktedonobacterales</taxon>
        <taxon>Thermosporotrichaceae</taxon>
        <taxon>Thermosporothrix</taxon>
    </lineage>
</organism>
<comment type="similarity">
    <text evidence="2">Belongs to the peptidase S54 family.</text>
</comment>
<gene>
    <name evidence="10" type="ORF">EI42_00765</name>
</gene>
<keyword evidence="11" id="KW-1185">Reference proteome</keyword>
<keyword evidence="3 8" id="KW-0812">Transmembrane</keyword>
<keyword evidence="6 8" id="KW-0472">Membrane</keyword>
<dbReference type="Pfam" id="PF01694">
    <property type="entry name" value="Rhomboid"/>
    <property type="match status" value="1"/>
</dbReference>
<keyword evidence="5 8" id="KW-1133">Transmembrane helix</keyword>
<feature type="transmembrane region" description="Helical" evidence="8">
    <location>
        <begin position="267"/>
        <end position="287"/>
    </location>
</feature>
<dbReference type="GO" id="GO:0016020">
    <property type="term" value="C:membrane"/>
    <property type="evidence" value="ECO:0007669"/>
    <property type="project" value="UniProtKB-SubCell"/>
</dbReference>
<dbReference type="PANTHER" id="PTHR43731">
    <property type="entry name" value="RHOMBOID PROTEASE"/>
    <property type="match status" value="1"/>
</dbReference>